<gene>
    <name evidence="8" type="ORF">PGLA1383_LOCUS21578</name>
</gene>
<evidence type="ECO:0000256" key="2">
    <source>
        <dbReference type="ARBA" id="ARBA00022679"/>
    </source>
</evidence>
<evidence type="ECO:0000256" key="5">
    <source>
        <dbReference type="ARBA" id="ARBA00022840"/>
    </source>
</evidence>
<dbReference type="PANTHER" id="PTHR24353">
    <property type="entry name" value="CYCLIC NUCLEOTIDE-DEPENDENT PROTEIN KINASE"/>
    <property type="match status" value="1"/>
</dbReference>
<protein>
    <recommendedName>
        <fullName evidence="7">AGC-kinase C-terminal domain-containing protein</fullName>
    </recommendedName>
</protein>
<organism evidence="8 9">
    <name type="scientific">Polarella glacialis</name>
    <name type="common">Dinoflagellate</name>
    <dbReference type="NCBI Taxonomy" id="89957"/>
    <lineage>
        <taxon>Eukaryota</taxon>
        <taxon>Sar</taxon>
        <taxon>Alveolata</taxon>
        <taxon>Dinophyceae</taxon>
        <taxon>Suessiales</taxon>
        <taxon>Suessiaceae</taxon>
        <taxon>Polarella</taxon>
    </lineage>
</organism>
<reference evidence="8" key="1">
    <citation type="submission" date="2021-02" db="EMBL/GenBank/DDBJ databases">
        <authorList>
            <person name="Dougan E. K."/>
            <person name="Rhodes N."/>
            <person name="Thang M."/>
            <person name="Chan C."/>
        </authorList>
    </citation>
    <scope>NUCLEOTIDE SEQUENCE</scope>
</reference>
<keyword evidence="9" id="KW-1185">Reference proteome</keyword>
<feature type="region of interest" description="Disordered" evidence="6">
    <location>
        <begin position="71"/>
        <end position="107"/>
    </location>
</feature>
<dbReference type="Proteomes" id="UP000654075">
    <property type="component" value="Unassembled WGS sequence"/>
</dbReference>
<keyword evidence="4" id="KW-0418">Kinase</keyword>
<dbReference type="InterPro" id="IPR011009">
    <property type="entry name" value="Kinase-like_dom_sf"/>
</dbReference>
<evidence type="ECO:0000256" key="6">
    <source>
        <dbReference type="SAM" id="MobiDB-lite"/>
    </source>
</evidence>
<dbReference type="GO" id="GO:0004691">
    <property type="term" value="F:cAMP-dependent protein kinase activity"/>
    <property type="evidence" value="ECO:0007669"/>
    <property type="project" value="TreeGrafter"/>
</dbReference>
<dbReference type="Gene3D" id="1.10.510.10">
    <property type="entry name" value="Transferase(Phosphotransferase) domain 1"/>
    <property type="match status" value="1"/>
</dbReference>
<dbReference type="PANTHER" id="PTHR24353:SF37">
    <property type="entry name" value="CAMP-DEPENDENT PROTEIN KINASE CATALYTIC SUBUNIT PRKX"/>
    <property type="match status" value="1"/>
</dbReference>
<dbReference type="Gene3D" id="3.30.200.20">
    <property type="entry name" value="Phosphorylase Kinase, domain 1"/>
    <property type="match status" value="1"/>
</dbReference>
<comment type="caution">
    <text evidence="8">The sequence shown here is derived from an EMBL/GenBank/DDBJ whole genome shotgun (WGS) entry which is preliminary data.</text>
</comment>
<evidence type="ECO:0000256" key="4">
    <source>
        <dbReference type="ARBA" id="ARBA00022777"/>
    </source>
</evidence>
<dbReference type="InterPro" id="IPR000961">
    <property type="entry name" value="AGC-kinase_C"/>
</dbReference>
<name>A0A813EMU0_POLGL</name>
<keyword evidence="5" id="KW-0067">ATP-binding</keyword>
<dbReference type="OrthoDB" id="63267at2759"/>
<keyword evidence="3" id="KW-0547">Nucleotide-binding</keyword>
<dbReference type="EMBL" id="CAJNNV010015339">
    <property type="protein sequence ID" value="CAE8603366.1"/>
    <property type="molecule type" value="Genomic_DNA"/>
</dbReference>
<dbReference type="GO" id="GO:0005952">
    <property type="term" value="C:cAMP-dependent protein kinase complex"/>
    <property type="evidence" value="ECO:0007669"/>
    <property type="project" value="TreeGrafter"/>
</dbReference>
<evidence type="ECO:0000313" key="8">
    <source>
        <dbReference type="EMBL" id="CAE8603366.1"/>
    </source>
</evidence>
<dbReference type="GO" id="GO:0005524">
    <property type="term" value="F:ATP binding"/>
    <property type="evidence" value="ECO:0007669"/>
    <property type="project" value="UniProtKB-KW"/>
</dbReference>
<evidence type="ECO:0000256" key="1">
    <source>
        <dbReference type="ARBA" id="ARBA00022527"/>
    </source>
</evidence>
<accession>A0A813EMU0</accession>
<keyword evidence="1" id="KW-0723">Serine/threonine-protein kinase</keyword>
<keyword evidence="2" id="KW-0808">Transferase</keyword>
<dbReference type="OMA" id="IPRCING"/>
<sequence length="107" mass="12210">MGIYQKILAGKVYFPKYFDKNAKALVKKLLMADLSKRYGNLKDGSADILGNKWFFSLDLKKLEAYEIPAPYKPTMKDDQDTSNFEEIPDSKELPPTVPASQDPFADW</sequence>
<dbReference type="SUPFAM" id="SSF56112">
    <property type="entry name" value="Protein kinase-like (PK-like)"/>
    <property type="match status" value="1"/>
</dbReference>
<evidence type="ECO:0000256" key="3">
    <source>
        <dbReference type="ARBA" id="ARBA00022741"/>
    </source>
</evidence>
<dbReference type="PROSITE" id="PS51285">
    <property type="entry name" value="AGC_KINASE_CTER"/>
    <property type="match status" value="1"/>
</dbReference>
<evidence type="ECO:0000259" key="7">
    <source>
        <dbReference type="PROSITE" id="PS51285"/>
    </source>
</evidence>
<feature type="domain" description="AGC-kinase C-terminal" evidence="7">
    <location>
        <begin position="55"/>
        <end position="107"/>
    </location>
</feature>
<proteinExistence type="predicted"/>
<dbReference type="AlphaFoldDB" id="A0A813EMU0"/>
<evidence type="ECO:0000313" key="9">
    <source>
        <dbReference type="Proteomes" id="UP000654075"/>
    </source>
</evidence>